<sequence length="92" mass="10320">MRGLWELKLFRKPIIMPAPKGGRRERNPKPRDNSGRHGPYNRSAQEGSRRTRRVGGRMAALEVMAAAGPVESQRVPMPCPLRGLHPRARNAT</sequence>
<reference evidence="2 3" key="1">
    <citation type="journal article" date="2023" name="G3 (Bethesda)">
        <title>A chromosome-length genome assembly and annotation of blackberry (Rubus argutus, cv. 'Hillquist').</title>
        <authorList>
            <person name="Bruna T."/>
            <person name="Aryal R."/>
            <person name="Dudchenko O."/>
            <person name="Sargent D.J."/>
            <person name="Mead D."/>
            <person name="Buti M."/>
            <person name="Cavallini A."/>
            <person name="Hytonen T."/>
            <person name="Andres J."/>
            <person name="Pham M."/>
            <person name="Weisz D."/>
            <person name="Mascagni F."/>
            <person name="Usai G."/>
            <person name="Natali L."/>
            <person name="Bassil N."/>
            <person name="Fernandez G.E."/>
            <person name="Lomsadze A."/>
            <person name="Armour M."/>
            <person name="Olukolu B."/>
            <person name="Poorten T."/>
            <person name="Britton C."/>
            <person name="Davik J."/>
            <person name="Ashrafi H."/>
            <person name="Aiden E.L."/>
            <person name="Borodovsky M."/>
            <person name="Worthington M."/>
        </authorList>
    </citation>
    <scope>NUCLEOTIDE SEQUENCE [LARGE SCALE GENOMIC DNA]</scope>
    <source>
        <strain evidence="2">PI 553951</strain>
    </source>
</reference>
<gene>
    <name evidence="2" type="ORF">M0R45_000960</name>
</gene>
<protein>
    <submittedName>
        <fullName evidence="2">Uncharacterized protein</fullName>
    </submittedName>
</protein>
<dbReference type="Proteomes" id="UP001457282">
    <property type="component" value="Unassembled WGS sequence"/>
</dbReference>
<accession>A0AAW1VRX2</accession>
<dbReference type="EMBL" id="JBEDUW010000021">
    <property type="protein sequence ID" value="KAK9907227.1"/>
    <property type="molecule type" value="Genomic_DNA"/>
</dbReference>
<comment type="caution">
    <text evidence="2">The sequence shown here is derived from an EMBL/GenBank/DDBJ whole genome shotgun (WGS) entry which is preliminary data.</text>
</comment>
<dbReference type="AlphaFoldDB" id="A0AAW1VRX2"/>
<evidence type="ECO:0000256" key="1">
    <source>
        <dbReference type="SAM" id="MobiDB-lite"/>
    </source>
</evidence>
<evidence type="ECO:0000313" key="2">
    <source>
        <dbReference type="EMBL" id="KAK9907227.1"/>
    </source>
</evidence>
<feature type="region of interest" description="Disordered" evidence="1">
    <location>
        <begin position="15"/>
        <end position="54"/>
    </location>
</feature>
<evidence type="ECO:0000313" key="3">
    <source>
        <dbReference type="Proteomes" id="UP001457282"/>
    </source>
</evidence>
<proteinExistence type="predicted"/>
<name>A0AAW1VRX2_RUBAR</name>
<feature type="compositionally biased region" description="Basic and acidic residues" evidence="1">
    <location>
        <begin position="22"/>
        <end position="35"/>
    </location>
</feature>
<keyword evidence="3" id="KW-1185">Reference proteome</keyword>
<feature type="region of interest" description="Disordered" evidence="1">
    <location>
        <begin position="73"/>
        <end position="92"/>
    </location>
</feature>
<organism evidence="2 3">
    <name type="scientific">Rubus argutus</name>
    <name type="common">Southern blackberry</name>
    <dbReference type="NCBI Taxonomy" id="59490"/>
    <lineage>
        <taxon>Eukaryota</taxon>
        <taxon>Viridiplantae</taxon>
        <taxon>Streptophyta</taxon>
        <taxon>Embryophyta</taxon>
        <taxon>Tracheophyta</taxon>
        <taxon>Spermatophyta</taxon>
        <taxon>Magnoliopsida</taxon>
        <taxon>eudicotyledons</taxon>
        <taxon>Gunneridae</taxon>
        <taxon>Pentapetalae</taxon>
        <taxon>rosids</taxon>
        <taxon>fabids</taxon>
        <taxon>Rosales</taxon>
        <taxon>Rosaceae</taxon>
        <taxon>Rosoideae</taxon>
        <taxon>Rosoideae incertae sedis</taxon>
        <taxon>Rubus</taxon>
    </lineage>
</organism>